<proteinExistence type="predicted"/>
<dbReference type="AlphaFoldDB" id="A0A2A8H7L8"/>
<dbReference type="EMBL" id="NUBY01000302">
    <property type="protein sequence ID" value="PEP88495.1"/>
    <property type="molecule type" value="Genomic_DNA"/>
</dbReference>
<evidence type="ECO:0000313" key="2">
    <source>
        <dbReference type="Proteomes" id="UP000220841"/>
    </source>
</evidence>
<evidence type="ECO:0008006" key="3">
    <source>
        <dbReference type="Google" id="ProtNLM"/>
    </source>
</evidence>
<organism evidence="1 2">
    <name type="scientific">Bacillus toyonensis</name>
    <dbReference type="NCBI Taxonomy" id="155322"/>
    <lineage>
        <taxon>Bacteria</taxon>
        <taxon>Bacillati</taxon>
        <taxon>Bacillota</taxon>
        <taxon>Bacilli</taxon>
        <taxon>Bacillales</taxon>
        <taxon>Bacillaceae</taxon>
        <taxon>Bacillus</taxon>
        <taxon>Bacillus cereus group</taxon>
    </lineage>
</organism>
<accession>A0A2A8H7L8</accession>
<dbReference type="Proteomes" id="UP000220841">
    <property type="component" value="Unassembled WGS sequence"/>
</dbReference>
<gene>
    <name evidence="1" type="ORF">CN585_29515</name>
</gene>
<sequence length="76" mass="8604">MRYTERCRTCGFSRGSVKHALNKGREEGVQKGLEQGVQQGKHQMILGMHRLQVPIETIAKANELTIEEVKNIIEQA</sequence>
<name>A0A2A8H7L8_9BACI</name>
<comment type="caution">
    <text evidence="1">The sequence shown here is derived from an EMBL/GenBank/DDBJ whole genome shotgun (WGS) entry which is preliminary data.</text>
</comment>
<evidence type="ECO:0000313" key="1">
    <source>
        <dbReference type="EMBL" id="PEP88495.1"/>
    </source>
</evidence>
<protein>
    <recommendedName>
        <fullName evidence="3">Histidine kinase</fullName>
    </recommendedName>
</protein>
<reference evidence="1 2" key="1">
    <citation type="submission" date="2017-09" db="EMBL/GenBank/DDBJ databases">
        <title>Large-scale bioinformatics analysis of Bacillus genomes uncovers conserved roles of natural products in bacterial physiology.</title>
        <authorList>
            <consortium name="Agbiome Team Llc"/>
            <person name="Bleich R.M."/>
            <person name="Grubbs K.J."/>
            <person name="Santa Maria K.C."/>
            <person name="Allen S.E."/>
            <person name="Farag S."/>
            <person name="Shank E.A."/>
            <person name="Bowers A."/>
        </authorList>
    </citation>
    <scope>NUCLEOTIDE SEQUENCE [LARGE SCALE GENOMIC DNA]</scope>
    <source>
        <strain evidence="1 2">AFS021349</strain>
    </source>
</reference>